<keyword evidence="1" id="KW-1133">Transmembrane helix</keyword>
<reference evidence="2" key="1">
    <citation type="submission" date="2014-09" db="EMBL/GenBank/DDBJ databases">
        <authorList>
            <person name="Magalhaes I.L.F."/>
            <person name="Oliveira U."/>
            <person name="Santos F.R."/>
            <person name="Vidigal T.H.D.A."/>
            <person name="Brescovit A.D."/>
            <person name="Santos A.J."/>
        </authorList>
    </citation>
    <scope>NUCLEOTIDE SEQUENCE</scope>
    <source>
        <tissue evidence="2">Shoot tissue taken approximately 20 cm above the soil surface</tissue>
    </source>
</reference>
<evidence type="ECO:0000256" key="1">
    <source>
        <dbReference type="SAM" id="Phobius"/>
    </source>
</evidence>
<keyword evidence="1" id="KW-0812">Transmembrane</keyword>
<accession>A0A0A9DCW9</accession>
<sequence length="164" mass="18403">MAGLLWELKGIVGPLLGKGEVMQELEYTMRTKGNMTRMEEVELRAYSSAARGGFMVGAGLYSFLGWFMTGIGQNFPGIFRVPRMPGLIRFGAVSGGAFITGKVMYYLTLRICAQIILDNVDGEDRMKMELADMYCLLKINSLFSFRSSNQLFVSLMCYLLHLIH</sequence>
<proteinExistence type="predicted"/>
<dbReference type="PANTHER" id="PTHR35986">
    <property type="entry name" value="EXPRESSED PROTEIN"/>
    <property type="match status" value="1"/>
</dbReference>
<protein>
    <submittedName>
        <fullName evidence="2">Uncharacterized protein</fullName>
    </submittedName>
</protein>
<dbReference type="EMBL" id="GBRH01216313">
    <property type="protein sequence ID" value="JAD81582.1"/>
    <property type="molecule type" value="Transcribed_RNA"/>
</dbReference>
<dbReference type="AlphaFoldDB" id="A0A0A9DCW9"/>
<feature type="transmembrane region" description="Helical" evidence="1">
    <location>
        <begin position="45"/>
        <end position="67"/>
    </location>
</feature>
<reference evidence="2" key="2">
    <citation type="journal article" date="2015" name="Data Brief">
        <title>Shoot transcriptome of the giant reed, Arundo donax.</title>
        <authorList>
            <person name="Barrero R.A."/>
            <person name="Guerrero F.D."/>
            <person name="Moolhuijzen P."/>
            <person name="Goolsby J.A."/>
            <person name="Tidwell J."/>
            <person name="Bellgard S.E."/>
            <person name="Bellgard M.I."/>
        </authorList>
    </citation>
    <scope>NUCLEOTIDE SEQUENCE</scope>
    <source>
        <tissue evidence="2">Shoot tissue taken approximately 20 cm above the soil surface</tissue>
    </source>
</reference>
<evidence type="ECO:0000313" key="2">
    <source>
        <dbReference type="EMBL" id="JAD81582.1"/>
    </source>
</evidence>
<name>A0A0A9DCW9_ARUDO</name>
<dbReference type="PANTHER" id="PTHR35986:SF1">
    <property type="entry name" value="OS10G0430800 PROTEIN"/>
    <property type="match status" value="1"/>
</dbReference>
<organism evidence="2">
    <name type="scientific">Arundo donax</name>
    <name type="common">Giant reed</name>
    <name type="synonym">Donax arundinaceus</name>
    <dbReference type="NCBI Taxonomy" id="35708"/>
    <lineage>
        <taxon>Eukaryota</taxon>
        <taxon>Viridiplantae</taxon>
        <taxon>Streptophyta</taxon>
        <taxon>Embryophyta</taxon>
        <taxon>Tracheophyta</taxon>
        <taxon>Spermatophyta</taxon>
        <taxon>Magnoliopsida</taxon>
        <taxon>Liliopsida</taxon>
        <taxon>Poales</taxon>
        <taxon>Poaceae</taxon>
        <taxon>PACMAD clade</taxon>
        <taxon>Arundinoideae</taxon>
        <taxon>Arundineae</taxon>
        <taxon>Arundo</taxon>
    </lineage>
</organism>
<keyword evidence="1" id="KW-0472">Membrane</keyword>
<feature type="transmembrane region" description="Helical" evidence="1">
    <location>
        <begin position="87"/>
        <end position="107"/>
    </location>
</feature>